<dbReference type="SMART" id="SM00228">
    <property type="entry name" value="PDZ"/>
    <property type="match status" value="2"/>
</dbReference>
<dbReference type="Proteomes" id="UP000294530">
    <property type="component" value="Unassembled WGS sequence"/>
</dbReference>
<dbReference type="Gene3D" id="2.30.42.10">
    <property type="match status" value="2"/>
</dbReference>
<comment type="caution">
    <text evidence="8">The sequence shown here is derived from an EMBL/GenBank/DDBJ whole genome shotgun (WGS) entry which is preliminary data.</text>
</comment>
<evidence type="ECO:0000259" key="6">
    <source>
        <dbReference type="PROSITE" id="PS50106"/>
    </source>
</evidence>
<evidence type="ECO:0000313" key="8">
    <source>
        <dbReference type="EMBL" id="TDH65049.1"/>
    </source>
</evidence>
<evidence type="ECO:0000256" key="4">
    <source>
        <dbReference type="ARBA" id="ARBA00022833"/>
    </source>
</evidence>
<keyword evidence="3 5" id="KW-0863">Zinc-finger</keyword>
<dbReference type="PROSITE" id="PS50115">
    <property type="entry name" value="ARFGAP"/>
    <property type="match status" value="1"/>
</dbReference>
<keyword evidence="1" id="KW-0343">GTPase activation</keyword>
<evidence type="ECO:0008006" key="10">
    <source>
        <dbReference type="Google" id="ProtNLM"/>
    </source>
</evidence>
<evidence type="ECO:0000259" key="7">
    <source>
        <dbReference type="PROSITE" id="PS50115"/>
    </source>
</evidence>
<dbReference type="InterPro" id="IPR037278">
    <property type="entry name" value="ARFGAP/RecO"/>
</dbReference>
<sequence length="424" mass="46486">MTQPQDAQTSFSCSSPTKGSNSAFIAAKRAVMPQPAPVMHLSPAIEVAIRLLPGNDRCVDCKAVCPQWAGVSFGVLLCLVCAGKHRSLGVRTSFVKSLVMDSWSMNEVRLLKAGGNAKWLAVCAGIRSGNICMEEKYSSSVARAYSSQVSLAALKADLSTDSVFTATSFLSTLKDTVLLREDMSAFKEVNEPLSTPMMKTHVSSDIDSVKCTTCSSMVSLSQLDSHSQICTISSWNAMTWRKYERHIGIPGECLGLSLVKATDGYAEVSRIIPGGAAQRANIIIGSFLIGLNNTKNLKFDEIVNMLRRLPKPMLFHFMFRSQSALEPIVPSIPKPRTEEIKVTLHDKEELGCSLSTNAFYCIVSSVDDDSIARRHNILVGARVIALNGRKFLKPKETICEICTAKRPIEITLHRMEGLMREWSD</sequence>
<dbReference type="Gene3D" id="1.10.220.150">
    <property type="entry name" value="Arf GTPase activating protein"/>
    <property type="match status" value="1"/>
</dbReference>
<dbReference type="GO" id="GO:0005096">
    <property type="term" value="F:GTPase activator activity"/>
    <property type="evidence" value="ECO:0007669"/>
    <property type="project" value="UniProtKB-KW"/>
</dbReference>
<organism evidence="8 9">
    <name type="scientific">Bremia lactucae</name>
    <name type="common">Lettuce downy mildew</name>
    <dbReference type="NCBI Taxonomy" id="4779"/>
    <lineage>
        <taxon>Eukaryota</taxon>
        <taxon>Sar</taxon>
        <taxon>Stramenopiles</taxon>
        <taxon>Oomycota</taxon>
        <taxon>Peronosporomycetes</taxon>
        <taxon>Peronosporales</taxon>
        <taxon>Peronosporaceae</taxon>
        <taxon>Bremia</taxon>
    </lineage>
</organism>
<evidence type="ECO:0000256" key="3">
    <source>
        <dbReference type="ARBA" id="ARBA00022771"/>
    </source>
</evidence>
<dbReference type="RefSeq" id="XP_067814548.1">
    <property type="nucleotide sequence ID" value="XM_067967021.1"/>
</dbReference>
<feature type="domain" description="PDZ" evidence="6">
    <location>
        <begin position="251"/>
        <end position="321"/>
    </location>
</feature>
<gene>
    <name evidence="8" type="ORF">CCR75_008974</name>
</gene>
<dbReference type="InterPro" id="IPR036034">
    <property type="entry name" value="PDZ_sf"/>
</dbReference>
<dbReference type="GO" id="GO:0008270">
    <property type="term" value="F:zinc ion binding"/>
    <property type="evidence" value="ECO:0007669"/>
    <property type="project" value="UniProtKB-KW"/>
</dbReference>
<accession>A0A976FEM8</accession>
<proteinExistence type="predicted"/>
<dbReference type="GO" id="GO:0048205">
    <property type="term" value="P:COPI coating of Golgi vesicle"/>
    <property type="evidence" value="ECO:0007669"/>
    <property type="project" value="TreeGrafter"/>
</dbReference>
<evidence type="ECO:0000256" key="5">
    <source>
        <dbReference type="PROSITE-ProRule" id="PRU00288"/>
    </source>
</evidence>
<name>A0A976FEM8_BRELC</name>
<dbReference type="SUPFAM" id="SSF50156">
    <property type="entry name" value="PDZ domain-like"/>
    <property type="match status" value="2"/>
</dbReference>
<dbReference type="EMBL" id="SHOA02000002">
    <property type="protein sequence ID" value="TDH65049.1"/>
    <property type="molecule type" value="Genomic_DNA"/>
</dbReference>
<dbReference type="KEGG" id="blac:94352692"/>
<dbReference type="AlphaFoldDB" id="A0A976FEM8"/>
<dbReference type="InterPro" id="IPR001164">
    <property type="entry name" value="ArfGAP_dom"/>
</dbReference>
<dbReference type="PANTHER" id="PTHR45686">
    <property type="entry name" value="ADP-RIBOSYLATION FACTOR GTPASE ACTIVATING PROTEIN 3, ISOFORM H-RELATED"/>
    <property type="match status" value="1"/>
</dbReference>
<evidence type="ECO:0000256" key="2">
    <source>
        <dbReference type="ARBA" id="ARBA00022723"/>
    </source>
</evidence>
<feature type="domain" description="Arf-GAP" evidence="7">
    <location>
        <begin position="43"/>
        <end position="118"/>
    </location>
</feature>
<dbReference type="PROSITE" id="PS50106">
    <property type="entry name" value="PDZ"/>
    <property type="match status" value="1"/>
</dbReference>
<evidence type="ECO:0000313" key="9">
    <source>
        <dbReference type="Proteomes" id="UP000294530"/>
    </source>
</evidence>
<dbReference type="PANTHER" id="PTHR45686:SF4">
    <property type="entry name" value="ADP-RIBOSYLATION FACTOR GTPASE ACTIVATING PROTEIN 3, ISOFORM H"/>
    <property type="match status" value="1"/>
</dbReference>
<keyword evidence="2" id="KW-0479">Metal-binding</keyword>
<dbReference type="InterPro" id="IPR038508">
    <property type="entry name" value="ArfGAP_dom_sf"/>
</dbReference>
<dbReference type="Pfam" id="PF01412">
    <property type="entry name" value="ArfGap"/>
    <property type="match status" value="1"/>
</dbReference>
<dbReference type="OrthoDB" id="983479at2759"/>
<dbReference type="InterPro" id="IPR001478">
    <property type="entry name" value="PDZ"/>
</dbReference>
<keyword evidence="9" id="KW-1185">Reference proteome</keyword>
<reference evidence="8 9" key="1">
    <citation type="journal article" date="2021" name="Genome Biol.">
        <title>AFLAP: assembly-free linkage analysis pipeline using k-mers from genome sequencing data.</title>
        <authorList>
            <person name="Fletcher K."/>
            <person name="Zhang L."/>
            <person name="Gil J."/>
            <person name="Han R."/>
            <person name="Cavanaugh K."/>
            <person name="Michelmore R."/>
        </authorList>
    </citation>
    <scope>NUCLEOTIDE SEQUENCE [LARGE SCALE GENOMIC DNA]</scope>
    <source>
        <strain evidence="8 9">SF5</strain>
    </source>
</reference>
<dbReference type="GO" id="GO:0000139">
    <property type="term" value="C:Golgi membrane"/>
    <property type="evidence" value="ECO:0007669"/>
    <property type="project" value="GOC"/>
</dbReference>
<evidence type="ECO:0000256" key="1">
    <source>
        <dbReference type="ARBA" id="ARBA00022468"/>
    </source>
</evidence>
<dbReference type="SUPFAM" id="SSF57863">
    <property type="entry name" value="ArfGap/RecO-like zinc finger"/>
    <property type="match status" value="1"/>
</dbReference>
<keyword evidence="4" id="KW-0862">Zinc</keyword>
<dbReference type="PRINTS" id="PR00405">
    <property type="entry name" value="REVINTRACTNG"/>
</dbReference>
<protein>
    <recommendedName>
        <fullName evidence="10">Arf-GAP domain-containing protein</fullName>
    </recommendedName>
</protein>
<dbReference type="GeneID" id="94352692"/>
<dbReference type="SMART" id="SM00105">
    <property type="entry name" value="ArfGap"/>
    <property type="match status" value="1"/>
</dbReference>